<dbReference type="AlphaFoldDB" id="A0A6A4SRT2"/>
<evidence type="ECO:0000313" key="2">
    <source>
        <dbReference type="EMBL" id="KAF0037906.1"/>
    </source>
</evidence>
<accession>A0A6A4SRT2</accession>
<gene>
    <name evidence="2" type="ORF">F2P81_010780</name>
</gene>
<comment type="caution">
    <text evidence="2">The sequence shown here is derived from an EMBL/GenBank/DDBJ whole genome shotgun (WGS) entry which is preliminary data.</text>
</comment>
<name>A0A6A4SRT2_SCOMX</name>
<dbReference type="EMBL" id="VEVO01000009">
    <property type="protein sequence ID" value="KAF0037906.1"/>
    <property type="molecule type" value="Genomic_DNA"/>
</dbReference>
<sequence length="118" mass="12702">MEDLAADLYAAKRPAPAYIPQLLLGVDDSGSDGESELLVSDDDEYEDSLTPSGRAAKPVPAAAGTEQDETATPSTVLDMNMQDVCKRAAAKLNIPWPTMQAEISRSRYDPTHRPRTPG</sequence>
<proteinExistence type="predicted"/>
<feature type="compositionally biased region" description="Acidic residues" evidence="1">
    <location>
        <begin position="29"/>
        <end position="47"/>
    </location>
</feature>
<evidence type="ECO:0000256" key="1">
    <source>
        <dbReference type="SAM" id="MobiDB-lite"/>
    </source>
</evidence>
<feature type="region of interest" description="Disordered" evidence="1">
    <location>
        <begin position="26"/>
        <end position="77"/>
    </location>
</feature>
<protein>
    <submittedName>
        <fullName evidence="2">Uncharacterized protein</fullName>
    </submittedName>
</protein>
<organism evidence="2 3">
    <name type="scientific">Scophthalmus maximus</name>
    <name type="common">Turbot</name>
    <name type="synonym">Psetta maxima</name>
    <dbReference type="NCBI Taxonomy" id="52904"/>
    <lineage>
        <taxon>Eukaryota</taxon>
        <taxon>Metazoa</taxon>
        <taxon>Chordata</taxon>
        <taxon>Craniata</taxon>
        <taxon>Vertebrata</taxon>
        <taxon>Euteleostomi</taxon>
        <taxon>Actinopterygii</taxon>
        <taxon>Neopterygii</taxon>
        <taxon>Teleostei</taxon>
        <taxon>Neoteleostei</taxon>
        <taxon>Acanthomorphata</taxon>
        <taxon>Carangaria</taxon>
        <taxon>Pleuronectiformes</taxon>
        <taxon>Pleuronectoidei</taxon>
        <taxon>Scophthalmidae</taxon>
        <taxon>Scophthalmus</taxon>
    </lineage>
</organism>
<reference evidence="2 3" key="1">
    <citation type="submission" date="2019-06" db="EMBL/GenBank/DDBJ databases">
        <title>Draft genomes of female and male turbot (Scophthalmus maximus).</title>
        <authorList>
            <person name="Xu H."/>
            <person name="Xu X.-W."/>
            <person name="Shao C."/>
            <person name="Chen S."/>
        </authorList>
    </citation>
    <scope>NUCLEOTIDE SEQUENCE [LARGE SCALE GENOMIC DNA]</scope>
    <source>
        <strain evidence="2">Ysfricsl-2016a</strain>
        <tissue evidence="2">Blood</tissue>
    </source>
</reference>
<dbReference type="Proteomes" id="UP000438429">
    <property type="component" value="Unassembled WGS sequence"/>
</dbReference>
<evidence type="ECO:0000313" key="3">
    <source>
        <dbReference type="Proteomes" id="UP000438429"/>
    </source>
</evidence>